<evidence type="ECO:0000256" key="1">
    <source>
        <dbReference type="SAM" id="MobiDB-lite"/>
    </source>
</evidence>
<evidence type="ECO:0008006" key="5">
    <source>
        <dbReference type="Google" id="ProtNLM"/>
    </source>
</evidence>
<evidence type="ECO:0000256" key="2">
    <source>
        <dbReference type="SAM" id="SignalP"/>
    </source>
</evidence>
<evidence type="ECO:0000313" key="4">
    <source>
        <dbReference type="Proteomes" id="UP000324222"/>
    </source>
</evidence>
<dbReference type="EMBL" id="VSRR010011942">
    <property type="protein sequence ID" value="MPC53861.1"/>
    <property type="molecule type" value="Genomic_DNA"/>
</dbReference>
<dbReference type="Proteomes" id="UP000324222">
    <property type="component" value="Unassembled WGS sequence"/>
</dbReference>
<organism evidence="3 4">
    <name type="scientific">Portunus trituberculatus</name>
    <name type="common">Swimming crab</name>
    <name type="synonym">Neptunus trituberculatus</name>
    <dbReference type="NCBI Taxonomy" id="210409"/>
    <lineage>
        <taxon>Eukaryota</taxon>
        <taxon>Metazoa</taxon>
        <taxon>Ecdysozoa</taxon>
        <taxon>Arthropoda</taxon>
        <taxon>Crustacea</taxon>
        <taxon>Multicrustacea</taxon>
        <taxon>Malacostraca</taxon>
        <taxon>Eumalacostraca</taxon>
        <taxon>Eucarida</taxon>
        <taxon>Decapoda</taxon>
        <taxon>Pleocyemata</taxon>
        <taxon>Brachyura</taxon>
        <taxon>Eubrachyura</taxon>
        <taxon>Portunoidea</taxon>
        <taxon>Portunidae</taxon>
        <taxon>Portuninae</taxon>
        <taxon>Portunus</taxon>
    </lineage>
</organism>
<feature type="chain" id="PRO_5023064289" description="Secreted protein" evidence="2">
    <location>
        <begin position="22"/>
        <end position="141"/>
    </location>
</feature>
<gene>
    <name evidence="3" type="ORF">E2C01_047764</name>
</gene>
<feature type="region of interest" description="Disordered" evidence="1">
    <location>
        <begin position="96"/>
        <end position="121"/>
    </location>
</feature>
<keyword evidence="2" id="KW-0732">Signal</keyword>
<keyword evidence="4" id="KW-1185">Reference proteome</keyword>
<proteinExistence type="predicted"/>
<accession>A0A5B7G1X6</accession>
<reference evidence="3 4" key="1">
    <citation type="submission" date="2019-05" db="EMBL/GenBank/DDBJ databases">
        <title>Another draft genome of Portunus trituberculatus and its Hox gene families provides insights of decapod evolution.</title>
        <authorList>
            <person name="Jeong J.-H."/>
            <person name="Song I."/>
            <person name="Kim S."/>
            <person name="Choi T."/>
            <person name="Kim D."/>
            <person name="Ryu S."/>
            <person name="Kim W."/>
        </authorList>
    </citation>
    <scope>NUCLEOTIDE SEQUENCE [LARGE SCALE GENOMIC DNA]</scope>
    <source>
        <tissue evidence="3">Muscle</tissue>
    </source>
</reference>
<feature type="signal peptide" evidence="2">
    <location>
        <begin position="1"/>
        <end position="21"/>
    </location>
</feature>
<comment type="caution">
    <text evidence="3">The sequence shown here is derived from an EMBL/GenBank/DDBJ whole genome shotgun (WGS) entry which is preliminary data.</text>
</comment>
<evidence type="ECO:0000313" key="3">
    <source>
        <dbReference type="EMBL" id="MPC53861.1"/>
    </source>
</evidence>
<name>A0A5B7G1X6_PORTR</name>
<protein>
    <recommendedName>
        <fullName evidence="5">Secreted protein</fullName>
    </recommendedName>
</protein>
<dbReference type="AlphaFoldDB" id="A0A5B7G1X6"/>
<sequence>MSACCLILVVIVLIIGHAIESHHWPSPPPQPHPIGSGREVTFVGVLWVMLHDACSPTAAEVVGTRGDAEIEVPEPFLCLLVSLGMTFETAHRHVPARDVSSQTPHTVGHKQPTQEEESVHTGKAIHNCLGQDVPVALSGKW</sequence>